<protein>
    <submittedName>
        <fullName evidence="2">Uncharacterized protein</fullName>
    </submittedName>
</protein>
<keyword evidence="1" id="KW-0812">Transmembrane</keyword>
<name>Q0V4E7_PHANO</name>
<keyword evidence="1" id="KW-1133">Transmembrane helix</keyword>
<sequence length="96" mass="11087">MLALWVQTCVLTKSTLPELRRSTSTPHIRNVALGDSGDLSPRYPSLRRRHHDRFVILDILPYVLAVMFLAGRVSILYYPSSFCLRATVKPERRVYQ</sequence>
<dbReference type="EMBL" id="CH445325">
    <property type="protein sequence ID" value="EAT92612.1"/>
    <property type="molecule type" value="Genomic_DNA"/>
</dbReference>
<gene>
    <name evidence="2" type="ORF">SNOG_01117</name>
</gene>
<dbReference type="HOGENOM" id="CLU_2360431_0_0_1"/>
<feature type="transmembrane region" description="Helical" evidence="1">
    <location>
        <begin position="54"/>
        <end position="78"/>
    </location>
</feature>
<evidence type="ECO:0000256" key="1">
    <source>
        <dbReference type="SAM" id="Phobius"/>
    </source>
</evidence>
<reference evidence="3" key="1">
    <citation type="journal article" date="2007" name="Plant Cell">
        <title>Dothideomycete-plant interactions illuminated by genome sequencing and EST analysis of the wheat pathogen Stagonospora nodorum.</title>
        <authorList>
            <person name="Hane J.K."/>
            <person name="Lowe R.G."/>
            <person name="Solomon P.S."/>
            <person name="Tan K.C."/>
            <person name="Schoch C.L."/>
            <person name="Spatafora J.W."/>
            <person name="Crous P.W."/>
            <person name="Kodira C."/>
            <person name="Birren B.W."/>
            <person name="Galagan J.E."/>
            <person name="Torriani S.F."/>
            <person name="McDonald B.A."/>
            <person name="Oliver R.P."/>
        </authorList>
    </citation>
    <scope>NUCLEOTIDE SEQUENCE [LARGE SCALE GENOMIC DNA]</scope>
    <source>
        <strain evidence="3">SN15 / ATCC MYA-4574 / FGSC 10173</strain>
    </source>
</reference>
<proteinExistence type="predicted"/>
<dbReference type="InParanoid" id="Q0V4E7"/>
<organism evidence="2 3">
    <name type="scientific">Phaeosphaeria nodorum (strain SN15 / ATCC MYA-4574 / FGSC 10173)</name>
    <name type="common">Glume blotch fungus</name>
    <name type="synonym">Parastagonospora nodorum</name>
    <dbReference type="NCBI Taxonomy" id="321614"/>
    <lineage>
        <taxon>Eukaryota</taxon>
        <taxon>Fungi</taxon>
        <taxon>Dikarya</taxon>
        <taxon>Ascomycota</taxon>
        <taxon>Pezizomycotina</taxon>
        <taxon>Dothideomycetes</taxon>
        <taxon>Pleosporomycetidae</taxon>
        <taxon>Pleosporales</taxon>
        <taxon>Pleosporineae</taxon>
        <taxon>Phaeosphaeriaceae</taxon>
        <taxon>Parastagonospora</taxon>
    </lineage>
</organism>
<dbReference type="RefSeq" id="XP_001791773.1">
    <property type="nucleotide sequence ID" value="XM_001791721.1"/>
</dbReference>
<dbReference type="KEGG" id="pno:SNOG_01117"/>
<dbReference type="Proteomes" id="UP000001055">
    <property type="component" value="Unassembled WGS sequence"/>
</dbReference>
<accession>Q0V4E7</accession>
<keyword evidence="1" id="KW-0472">Membrane</keyword>
<dbReference type="GeneID" id="5968225"/>
<evidence type="ECO:0000313" key="3">
    <source>
        <dbReference type="Proteomes" id="UP000001055"/>
    </source>
</evidence>
<dbReference type="AlphaFoldDB" id="Q0V4E7"/>
<evidence type="ECO:0000313" key="2">
    <source>
        <dbReference type="EMBL" id="EAT92612.1"/>
    </source>
</evidence>